<proteinExistence type="predicted"/>
<feature type="transmembrane region" description="Helical" evidence="2">
    <location>
        <begin position="21"/>
        <end position="40"/>
    </location>
</feature>
<feature type="compositionally biased region" description="Polar residues" evidence="1">
    <location>
        <begin position="139"/>
        <end position="148"/>
    </location>
</feature>
<dbReference type="RefSeq" id="WP_347435588.1">
    <property type="nucleotide sequence ID" value="NZ_CP089291.1"/>
</dbReference>
<evidence type="ECO:0000313" key="4">
    <source>
        <dbReference type="Proteomes" id="UP000830167"/>
    </source>
</evidence>
<sequence length="378" mass="42091">MHKHVFRTYTLQINSKKSRKIITSLAWFVAIVFVVTGLLVSRSTLLEKTQRETLTASAGADAGLSSHPSDNGNGLATESLRPTFFSYLMYLMTDINFHDVSSLLNWQIPMMNVSQVQLISGGADKPGQGSFVPPKETDPTQSASMSRTMQEHAANTKPAGGTSTANTAATTDQNPEVYIYHTHNREAYLPELHGVTQPDDAYDAKINITRYGDTLVQDLKQLGVSSIHTTNDYWTMGPYWNAYKYSRQTVKQVLKQHPGLKMILDIHRDSEPKSVTTTIVKGAPTAGIYFIIGGMNPHHDENERLANALKNQMDQEYPGLCRGIWRKTSTQYDTIYNQDLSPNSVLIEIGGPYNTPDELNRAVDDLSHVIADVLKKEK</sequence>
<dbReference type="NCBIfam" id="TIGR02867">
    <property type="entry name" value="spore_II_P"/>
    <property type="match status" value="1"/>
</dbReference>
<dbReference type="Pfam" id="PF07454">
    <property type="entry name" value="SpoIIP"/>
    <property type="match status" value="1"/>
</dbReference>
<evidence type="ECO:0000256" key="1">
    <source>
        <dbReference type="SAM" id="MobiDB-lite"/>
    </source>
</evidence>
<accession>A0ABY4CEF4</accession>
<keyword evidence="2" id="KW-0472">Membrane</keyword>
<evidence type="ECO:0000313" key="3">
    <source>
        <dbReference type="EMBL" id="UOF88907.1"/>
    </source>
</evidence>
<keyword evidence="2" id="KW-1133">Transmembrane helix</keyword>
<dbReference type="InterPro" id="IPR010897">
    <property type="entry name" value="Spore_II_P"/>
</dbReference>
<dbReference type="EMBL" id="CP089291">
    <property type="protein sequence ID" value="UOF88907.1"/>
    <property type="molecule type" value="Genomic_DNA"/>
</dbReference>
<feature type="region of interest" description="Disordered" evidence="1">
    <location>
        <begin position="124"/>
        <end position="172"/>
    </location>
</feature>
<dbReference type="Proteomes" id="UP000830167">
    <property type="component" value="Chromosome"/>
</dbReference>
<name>A0ABY4CEF4_9BACL</name>
<reference evidence="3" key="1">
    <citation type="submission" date="2021-12" db="EMBL/GenBank/DDBJ databases">
        <title>Alicyclobacillaceae gen. nov., sp. nov., isolated from chalcocite enrichment system.</title>
        <authorList>
            <person name="Jiang Z."/>
        </authorList>
    </citation>
    <scope>NUCLEOTIDE SEQUENCE</scope>
    <source>
        <strain evidence="3">MYW30-H2</strain>
    </source>
</reference>
<organism evidence="3 4">
    <name type="scientific">Fodinisporobacter ferrooxydans</name>
    <dbReference type="NCBI Taxonomy" id="2901836"/>
    <lineage>
        <taxon>Bacteria</taxon>
        <taxon>Bacillati</taxon>
        <taxon>Bacillota</taxon>
        <taxon>Bacilli</taxon>
        <taxon>Bacillales</taxon>
        <taxon>Alicyclobacillaceae</taxon>
        <taxon>Fodinisporobacter</taxon>
    </lineage>
</organism>
<feature type="compositionally biased region" description="Low complexity" evidence="1">
    <location>
        <begin position="159"/>
        <end position="171"/>
    </location>
</feature>
<gene>
    <name evidence="3" type="ORF">LSG31_13290</name>
</gene>
<keyword evidence="2" id="KW-0812">Transmembrane</keyword>
<keyword evidence="4" id="KW-1185">Reference proteome</keyword>
<protein>
    <submittedName>
        <fullName evidence="3">Stage II sporulation protein P</fullName>
    </submittedName>
</protein>
<evidence type="ECO:0000256" key="2">
    <source>
        <dbReference type="SAM" id="Phobius"/>
    </source>
</evidence>